<sequence length="355" mass="37894">MVAFPSNKEKKKQKSRVTITQHTEKTFYILRIYGWAAMGWAIALHGGAGDIQKSLPPERREPREAALRHCLEIGVAALKAHKSPLDVVELVVRELENHPHYNAGRGSVLTTHGTVEMEACIMDGKSKQCGAVSGLKTVVNPISLARLVMEKTPHIYLGFDGAEAFAREQGVETIDSSHFITPENIERLKQAREANRVQIDFTQPLPKVPQETPTSSGDSQIGTVGCVAVDNQGNLAAATSTGGLVNKMVGRIGDTPVVGAGTYANHLCAVSATGKGEAIIRATVARDVAALMEYKGLSLEDAAAHLIHESTSPGTAGLIAVSATGEVTMPFNTTGMFRACATEDGHNEIAICPFY</sequence>
<dbReference type="EMBL" id="CM044706">
    <property type="protein sequence ID" value="KAI5660069.1"/>
    <property type="molecule type" value="Genomic_DNA"/>
</dbReference>
<evidence type="ECO:0000313" key="1">
    <source>
        <dbReference type="EMBL" id="KAI5660069.1"/>
    </source>
</evidence>
<gene>
    <name evidence="1" type="ORF">M9H77_28862</name>
</gene>
<dbReference type="Proteomes" id="UP001060085">
    <property type="component" value="Linkage Group LG06"/>
</dbReference>
<accession>A0ACC0AGX3</accession>
<name>A0ACC0AGX3_CATRO</name>
<organism evidence="1 2">
    <name type="scientific">Catharanthus roseus</name>
    <name type="common">Madagascar periwinkle</name>
    <name type="synonym">Vinca rosea</name>
    <dbReference type="NCBI Taxonomy" id="4058"/>
    <lineage>
        <taxon>Eukaryota</taxon>
        <taxon>Viridiplantae</taxon>
        <taxon>Streptophyta</taxon>
        <taxon>Embryophyta</taxon>
        <taxon>Tracheophyta</taxon>
        <taxon>Spermatophyta</taxon>
        <taxon>Magnoliopsida</taxon>
        <taxon>eudicotyledons</taxon>
        <taxon>Gunneridae</taxon>
        <taxon>Pentapetalae</taxon>
        <taxon>asterids</taxon>
        <taxon>lamiids</taxon>
        <taxon>Gentianales</taxon>
        <taxon>Apocynaceae</taxon>
        <taxon>Rauvolfioideae</taxon>
        <taxon>Vinceae</taxon>
        <taxon>Catharanthinae</taxon>
        <taxon>Catharanthus</taxon>
    </lineage>
</organism>
<proteinExistence type="predicted"/>
<comment type="caution">
    <text evidence="1">The sequence shown here is derived from an EMBL/GenBank/DDBJ whole genome shotgun (WGS) entry which is preliminary data.</text>
</comment>
<evidence type="ECO:0000313" key="2">
    <source>
        <dbReference type="Proteomes" id="UP001060085"/>
    </source>
</evidence>
<reference evidence="2" key="1">
    <citation type="journal article" date="2023" name="Nat. Plants">
        <title>Single-cell RNA sequencing provides a high-resolution roadmap for understanding the multicellular compartmentation of specialized metabolism.</title>
        <authorList>
            <person name="Sun S."/>
            <person name="Shen X."/>
            <person name="Li Y."/>
            <person name="Li Y."/>
            <person name="Wang S."/>
            <person name="Li R."/>
            <person name="Zhang H."/>
            <person name="Shen G."/>
            <person name="Guo B."/>
            <person name="Wei J."/>
            <person name="Xu J."/>
            <person name="St-Pierre B."/>
            <person name="Chen S."/>
            <person name="Sun C."/>
        </authorList>
    </citation>
    <scope>NUCLEOTIDE SEQUENCE [LARGE SCALE GENOMIC DNA]</scope>
</reference>
<protein>
    <submittedName>
        <fullName evidence="1">Uncharacterized protein</fullName>
    </submittedName>
</protein>
<keyword evidence="2" id="KW-1185">Reference proteome</keyword>